<gene>
    <name evidence="8" type="ORF">H4R20_001230</name>
</gene>
<reference evidence="8" key="1">
    <citation type="submission" date="2022-07" db="EMBL/GenBank/DDBJ databases">
        <title>Phylogenomic reconstructions and comparative analyses of Kickxellomycotina fungi.</title>
        <authorList>
            <person name="Reynolds N.K."/>
            <person name="Stajich J.E."/>
            <person name="Barry K."/>
            <person name="Grigoriev I.V."/>
            <person name="Crous P."/>
            <person name="Smith M.E."/>
        </authorList>
    </citation>
    <scope>NUCLEOTIDE SEQUENCE</scope>
    <source>
        <strain evidence="8">NRRL 1565</strain>
    </source>
</reference>
<organism evidence="8 9">
    <name type="scientific">Coemansia guatemalensis</name>
    <dbReference type="NCBI Taxonomy" id="2761395"/>
    <lineage>
        <taxon>Eukaryota</taxon>
        <taxon>Fungi</taxon>
        <taxon>Fungi incertae sedis</taxon>
        <taxon>Zoopagomycota</taxon>
        <taxon>Kickxellomycotina</taxon>
        <taxon>Kickxellomycetes</taxon>
        <taxon>Kickxellales</taxon>
        <taxon>Kickxellaceae</taxon>
        <taxon>Coemansia</taxon>
    </lineage>
</organism>
<comment type="similarity">
    <text evidence="1">Belongs to the aldo/keto reductase family.</text>
</comment>
<dbReference type="PANTHER" id="PTHR43827">
    <property type="entry name" value="2,5-DIKETO-D-GLUCONIC ACID REDUCTASE"/>
    <property type="match status" value="1"/>
</dbReference>
<accession>A0A9W8LW69</accession>
<dbReference type="Pfam" id="PF00248">
    <property type="entry name" value="Aldo_ket_red"/>
    <property type="match status" value="1"/>
</dbReference>
<dbReference type="CDD" id="cd19071">
    <property type="entry name" value="AKR_AKR1-5-like"/>
    <property type="match status" value="1"/>
</dbReference>
<dbReference type="PANTHER" id="PTHR43827:SF3">
    <property type="entry name" value="NADP-DEPENDENT OXIDOREDUCTASE DOMAIN-CONTAINING PROTEIN"/>
    <property type="match status" value="1"/>
</dbReference>
<protein>
    <recommendedName>
        <fullName evidence="7">NADP-dependent oxidoreductase domain-containing protein</fullName>
    </recommendedName>
</protein>
<evidence type="ECO:0000256" key="4">
    <source>
        <dbReference type="PIRSR" id="PIRSR000097-1"/>
    </source>
</evidence>
<dbReference type="PRINTS" id="PR00069">
    <property type="entry name" value="ALDKETRDTASE"/>
</dbReference>
<evidence type="ECO:0000313" key="9">
    <source>
        <dbReference type="Proteomes" id="UP001140094"/>
    </source>
</evidence>
<feature type="domain" description="NADP-dependent oxidoreductase" evidence="7">
    <location>
        <begin position="18"/>
        <end position="269"/>
    </location>
</feature>
<keyword evidence="3" id="KW-0560">Oxidoreductase</keyword>
<keyword evidence="9" id="KW-1185">Reference proteome</keyword>
<comment type="caution">
    <text evidence="8">The sequence shown here is derived from an EMBL/GenBank/DDBJ whole genome shotgun (WGS) entry which is preliminary data.</text>
</comment>
<dbReference type="InterPro" id="IPR020471">
    <property type="entry name" value="AKR"/>
</dbReference>
<evidence type="ECO:0000256" key="3">
    <source>
        <dbReference type="ARBA" id="ARBA00023002"/>
    </source>
</evidence>
<dbReference type="OrthoDB" id="416253at2759"/>
<dbReference type="Gene3D" id="3.20.20.100">
    <property type="entry name" value="NADP-dependent oxidoreductase domain"/>
    <property type="match status" value="1"/>
</dbReference>
<dbReference type="FunFam" id="3.20.20.100:FF:000002">
    <property type="entry name" value="2,5-diketo-D-gluconic acid reductase A"/>
    <property type="match status" value="1"/>
</dbReference>
<evidence type="ECO:0000256" key="2">
    <source>
        <dbReference type="ARBA" id="ARBA00022857"/>
    </source>
</evidence>
<evidence type="ECO:0000313" key="8">
    <source>
        <dbReference type="EMBL" id="KAJ2807601.1"/>
    </source>
</evidence>
<dbReference type="Proteomes" id="UP001140094">
    <property type="component" value="Unassembled WGS sequence"/>
</dbReference>
<dbReference type="PIRSF" id="PIRSF000097">
    <property type="entry name" value="AKR"/>
    <property type="match status" value="1"/>
</dbReference>
<dbReference type="InterPro" id="IPR018170">
    <property type="entry name" value="Aldo/ket_reductase_CS"/>
</dbReference>
<dbReference type="GO" id="GO:0016616">
    <property type="term" value="F:oxidoreductase activity, acting on the CH-OH group of donors, NAD or NADP as acceptor"/>
    <property type="evidence" value="ECO:0007669"/>
    <property type="project" value="UniProtKB-ARBA"/>
</dbReference>
<feature type="site" description="Lowers pKa of active site Tyr" evidence="6">
    <location>
        <position position="76"/>
    </location>
</feature>
<dbReference type="InterPro" id="IPR023210">
    <property type="entry name" value="NADP_OxRdtase_dom"/>
</dbReference>
<feature type="binding site" evidence="5">
    <location>
        <position position="109"/>
    </location>
    <ligand>
        <name>substrate</name>
    </ligand>
</feature>
<evidence type="ECO:0000256" key="1">
    <source>
        <dbReference type="ARBA" id="ARBA00007905"/>
    </source>
</evidence>
<dbReference type="SUPFAM" id="SSF51430">
    <property type="entry name" value="NAD(P)-linked oxidoreductase"/>
    <property type="match status" value="1"/>
</dbReference>
<proteinExistence type="inferred from homology"/>
<dbReference type="InterPro" id="IPR036812">
    <property type="entry name" value="NAD(P)_OxRdtase_dom_sf"/>
</dbReference>
<keyword evidence="2" id="KW-0521">NADP</keyword>
<sequence length="298" mass="33671">MTIKTIRLNNGVLMPDVGLGTYALEVGGNVDELIHSAIDMGYRHFDCATCYDSQPQVGSALKSAKVPRKELFIVSKIFHDKHRPELVPGALDEILEQLQVDCVDLLLMHGPHSYKPGTYDEIDNVPIMDTWRAMEALLETGKVRAIGVSQFTLSVMKKMVPQCRIIPAVNQIEIHPYLQRHELERFCRQHNIALTAFSPLGGSLVNVMGDDIIKGIAKAHNCTPAQVCLSWMLARDIMVIPRTTNKQRLAENLHRVELSEDEMRLIATIKKEVFTFDPMELPKELRWLHLEGEECPVI</sequence>
<feature type="active site" description="Proton donor" evidence="4">
    <location>
        <position position="51"/>
    </location>
</feature>
<evidence type="ECO:0000259" key="7">
    <source>
        <dbReference type="Pfam" id="PF00248"/>
    </source>
</evidence>
<dbReference type="EMBL" id="JANBUO010000097">
    <property type="protein sequence ID" value="KAJ2807601.1"/>
    <property type="molecule type" value="Genomic_DNA"/>
</dbReference>
<dbReference type="AlphaFoldDB" id="A0A9W8LW69"/>
<name>A0A9W8LW69_9FUNG</name>
<dbReference type="PROSITE" id="PS00798">
    <property type="entry name" value="ALDOKETO_REDUCTASE_1"/>
    <property type="match status" value="1"/>
</dbReference>
<evidence type="ECO:0000256" key="5">
    <source>
        <dbReference type="PIRSR" id="PIRSR000097-2"/>
    </source>
</evidence>
<evidence type="ECO:0000256" key="6">
    <source>
        <dbReference type="PIRSR" id="PIRSR000097-3"/>
    </source>
</evidence>